<keyword evidence="2" id="KW-1185">Reference proteome</keyword>
<evidence type="ECO:0000313" key="2">
    <source>
        <dbReference type="Proteomes" id="UP000580568"/>
    </source>
</evidence>
<sequence>MYNKTLKFYSEDSNLSVQYIKNILPLLGNLKEFEIFRYEKDSPYKSAEENKIYTLILKDDRDNEVWLGNACSWYEGSGPLASIKILKIFGVYNHFDITKKDHVKVVNPKIIHKFNILVDTISQETKRNVQHFWIATSFKYPYELLKVKEALSYMGLWCCVKQKKLSIPKTLKKYEQKKDWDEFFINTEYVLNLHYEENDLPALKKIIIDIIVKNNGYYEIIDL</sequence>
<reference evidence="1 2" key="1">
    <citation type="submission" date="2020-07" db="EMBL/GenBank/DDBJ databases">
        <title>A new beta-1,3-glucan-decomposing anaerobic bacterium isolated from anoxic soil subjected to biological soil disinfestation.</title>
        <authorList>
            <person name="Ueki A."/>
            <person name="Tonouchi A."/>
        </authorList>
    </citation>
    <scope>NUCLEOTIDE SEQUENCE [LARGE SCALE GENOMIC DNA]</scope>
    <source>
        <strain evidence="1 2">TW1</strain>
    </source>
</reference>
<proteinExistence type="predicted"/>
<protein>
    <submittedName>
        <fullName evidence="1">Uncharacterized protein</fullName>
    </submittedName>
</protein>
<accession>A0A6V8SGB2</accession>
<dbReference type="Proteomes" id="UP000580568">
    <property type="component" value="Unassembled WGS sequence"/>
</dbReference>
<dbReference type="RefSeq" id="WP_183277696.1">
    <property type="nucleotide sequence ID" value="NZ_BLZR01000001.1"/>
</dbReference>
<gene>
    <name evidence="1" type="ORF">bsdtw1_02355</name>
</gene>
<comment type="caution">
    <text evidence="1">The sequence shown here is derived from an EMBL/GenBank/DDBJ whole genome shotgun (WGS) entry which is preliminary data.</text>
</comment>
<name>A0A6V8SGB2_9CLOT</name>
<dbReference type="AlphaFoldDB" id="A0A6V8SGB2"/>
<dbReference type="EMBL" id="BLZR01000001">
    <property type="protein sequence ID" value="GFP76254.1"/>
    <property type="molecule type" value="Genomic_DNA"/>
</dbReference>
<evidence type="ECO:0000313" key="1">
    <source>
        <dbReference type="EMBL" id="GFP76254.1"/>
    </source>
</evidence>
<organism evidence="1 2">
    <name type="scientific">Clostridium fungisolvens</name>
    <dbReference type="NCBI Taxonomy" id="1604897"/>
    <lineage>
        <taxon>Bacteria</taxon>
        <taxon>Bacillati</taxon>
        <taxon>Bacillota</taxon>
        <taxon>Clostridia</taxon>
        <taxon>Eubacteriales</taxon>
        <taxon>Clostridiaceae</taxon>
        <taxon>Clostridium</taxon>
    </lineage>
</organism>